<keyword evidence="6 9" id="KW-0731">Sigma factor</keyword>
<dbReference type="PIRSF" id="PIRSF000774">
    <property type="entry name" value="RpoN"/>
    <property type="match status" value="1"/>
</dbReference>
<evidence type="ECO:0000259" key="10">
    <source>
        <dbReference type="Pfam" id="PF04552"/>
    </source>
</evidence>
<sequence length="425" mass="46562">MRQTQRQAQTQKLALTQTMRNSLALLEMGPDEAIRVISRERRRNAFLVAIPTGAPGGGSPAYDLDGPSQETALDDIGKQIGLIRLTRQESELAIGLLHSLDDRGFLADSFDDMAGYLGVSVNDIARLVPLLQEHVDPPGLFATSLAECFRLQLEAKNRFDPLIETLLGRLDLVAKQDVPNICALCGVDEEDAIDMLKDIRSLDPAPLVDKQDVGHVQGAPEIIIRTGADGGLQAELNQDALPSILTDDGLFSTTLNTETDGNAQSYYRDCYRSAANMVRAMQKRANTLLATGNAIAQRQEKFIKSGRSRNKLPLTVEQLASEVGVHKSTISRALRSCRIMTDIGTFAAKEFLALGLASDQAAGKTREQALQRLSLLIMTEDQKRPSSDDQLMRQLETAGFKLSRRTVAKYRKMLAIPGAHARKVL</sequence>
<keyword evidence="13" id="KW-1185">Reference proteome</keyword>
<reference evidence="12" key="1">
    <citation type="submission" date="2022-02" db="EMBL/GenBank/DDBJ databases">
        <title>The genome sequence of Ruegeria sp. 1NDH52C.</title>
        <authorList>
            <person name="Du J."/>
        </authorList>
    </citation>
    <scope>NUCLEOTIDE SEQUENCE</scope>
    <source>
        <strain evidence="12">1NDH52C</strain>
    </source>
</reference>
<comment type="function">
    <text evidence="9">Sigma factors are initiation factors that promote the attachment of RNA polymerase to specific initiation sites and are then released.</text>
</comment>
<comment type="similarity">
    <text evidence="1 9">Belongs to the sigma-54 factor family.</text>
</comment>
<dbReference type="PROSITE" id="PS50044">
    <property type="entry name" value="SIGMA54_3"/>
    <property type="match status" value="1"/>
</dbReference>
<dbReference type="Gene3D" id="1.10.10.1330">
    <property type="entry name" value="RNA polymerase sigma-54 factor, core-binding domain"/>
    <property type="match status" value="1"/>
</dbReference>
<evidence type="ECO:0000256" key="4">
    <source>
        <dbReference type="ARBA" id="ARBA00022695"/>
    </source>
</evidence>
<evidence type="ECO:0000256" key="1">
    <source>
        <dbReference type="ARBA" id="ARBA00008798"/>
    </source>
</evidence>
<keyword evidence="4 9" id="KW-0548">Nucleotidyltransferase</keyword>
<dbReference type="Pfam" id="PF00309">
    <property type="entry name" value="Sigma54_AID"/>
    <property type="match status" value="1"/>
</dbReference>
<dbReference type="Proteomes" id="UP001165279">
    <property type="component" value="Unassembled WGS sequence"/>
</dbReference>
<keyword evidence="8 9" id="KW-0804">Transcription</keyword>
<keyword evidence="5 9" id="KW-0805">Transcription regulation</keyword>
<evidence type="ECO:0000256" key="8">
    <source>
        <dbReference type="ARBA" id="ARBA00023163"/>
    </source>
</evidence>
<dbReference type="Gene3D" id="1.10.10.60">
    <property type="entry name" value="Homeodomain-like"/>
    <property type="match status" value="1"/>
</dbReference>
<dbReference type="PRINTS" id="PR00045">
    <property type="entry name" value="SIGMA54FCT"/>
</dbReference>
<name>A0ABS9P0W8_9RHOB</name>
<dbReference type="InterPro" id="IPR007046">
    <property type="entry name" value="RNA_pol_sigma_54_core-bd"/>
</dbReference>
<comment type="caution">
    <text evidence="12">The sequence shown here is derived from an EMBL/GenBank/DDBJ whole genome shotgun (WGS) entry which is preliminary data.</text>
</comment>
<evidence type="ECO:0000256" key="3">
    <source>
        <dbReference type="ARBA" id="ARBA00022679"/>
    </source>
</evidence>
<evidence type="ECO:0000256" key="2">
    <source>
        <dbReference type="ARBA" id="ARBA00022478"/>
    </source>
</evidence>
<keyword evidence="3 9" id="KW-0808">Transferase</keyword>
<dbReference type="PANTHER" id="PTHR32248">
    <property type="entry name" value="RNA POLYMERASE SIGMA-54 FACTOR"/>
    <property type="match status" value="1"/>
</dbReference>
<dbReference type="InterPro" id="IPR038709">
    <property type="entry name" value="RpoN_core-bd_sf"/>
</dbReference>
<evidence type="ECO:0000313" key="12">
    <source>
        <dbReference type="EMBL" id="MCG6560133.1"/>
    </source>
</evidence>
<protein>
    <recommendedName>
        <fullName evidence="9">RNA polymerase sigma-54 factor</fullName>
    </recommendedName>
</protein>
<keyword evidence="2 9" id="KW-0240">DNA-directed RNA polymerase</keyword>
<evidence type="ECO:0000259" key="11">
    <source>
        <dbReference type="Pfam" id="PF04963"/>
    </source>
</evidence>
<dbReference type="PROSITE" id="PS00718">
    <property type="entry name" value="SIGMA54_2"/>
    <property type="match status" value="1"/>
</dbReference>
<dbReference type="InterPro" id="IPR000394">
    <property type="entry name" value="RNA_pol_sigma_54"/>
</dbReference>
<evidence type="ECO:0000256" key="9">
    <source>
        <dbReference type="PIRNR" id="PIRNR000774"/>
    </source>
</evidence>
<dbReference type="Pfam" id="PF04552">
    <property type="entry name" value="Sigma54_DBD"/>
    <property type="match status" value="1"/>
</dbReference>
<evidence type="ECO:0000256" key="6">
    <source>
        <dbReference type="ARBA" id="ARBA00023082"/>
    </source>
</evidence>
<evidence type="ECO:0000313" key="13">
    <source>
        <dbReference type="Proteomes" id="UP001165279"/>
    </source>
</evidence>
<organism evidence="12 13">
    <name type="scientific">Ruegeria alba</name>
    <dbReference type="NCBI Taxonomy" id="2916756"/>
    <lineage>
        <taxon>Bacteria</taxon>
        <taxon>Pseudomonadati</taxon>
        <taxon>Pseudomonadota</taxon>
        <taxon>Alphaproteobacteria</taxon>
        <taxon>Rhodobacterales</taxon>
        <taxon>Roseobacteraceae</taxon>
        <taxon>Ruegeria</taxon>
    </lineage>
</organism>
<dbReference type="PROSITE" id="PS00717">
    <property type="entry name" value="SIGMA54_1"/>
    <property type="match status" value="1"/>
</dbReference>
<dbReference type="RefSeq" id="WP_234176972.1">
    <property type="nucleotide sequence ID" value="NZ_JAKOEM010000021.1"/>
</dbReference>
<feature type="domain" description="RNA polymerase sigma factor 54 DNA-binding" evidence="10">
    <location>
        <begin position="265"/>
        <end position="423"/>
    </location>
</feature>
<dbReference type="InterPro" id="IPR007634">
    <property type="entry name" value="RNA_pol_sigma_54_DNA-bd"/>
</dbReference>
<evidence type="ECO:0000256" key="5">
    <source>
        <dbReference type="ARBA" id="ARBA00023015"/>
    </source>
</evidence>
<proteinExistence type="inferred from homology"/>
<evidence type="ECO:0000256" key="7">
    <source>
        <dbReference type="ARBA" id="ARBA00023125"/>
    </source>
</evidence>
<feature type="domain" description="RNA polymerase sigma factor 54 core-binding" evidence="11">
    <location>
        <begin position="69"/>
        <end position="245"/>
    </location>
</feature>
<dbReference type="PANTHER" id="PTHR32248:SF4">
    <property type="entry name" value="RNA POLYMERASE SIGMA-54 FACTOR"/>
    <property type="match status" value="1"/>
</dbReference>
<keyword evidence="7 9" id="KW-0238">DNA-binding</keyword>
<dbReference type="EMBL" id="JAKOEM010000021">
    <property type="protein sequence ID" value="MCG6560133.1"/>
    <property type="molecule type" value="Genomic_DNA"/>
</dbReference>
<gene>
    <name evidence="12" type="ORF">MB818_18120</name>
</gene>
<accession>A0ABS9P0W8</accession>
<dbReference type="Pfam" id="PF04963">
    <property type="entry name" value="Sigma54_CBD"/>
    <property type="match status" value="1"/>
</dbReference>